<gene>
    <name evidence="1" type="ORF">FN846DRAFT_971743</name>
</gene>
<evidence type="ECO:0000313" key="1">
    <source>
        <dbReference type="EMBL" id="KAA8894974.1"/>
    </source>
</evidence>
<protein>
    <recommendedName>
        <fullName evidence="3">DUF1479 domain protein</fullName>
    </recommendedName>
</protein>
<reference evidence="1 2" key="1">
    <citation type="submission" date="2019-09" db="EMBL/GenBank/DDBJ databases">
        <title>Draft genome of the ectomycorrhizal ascomycete Sphaerosporella brunnea.</title>
        <authorList>
            <consortium name="DOE Joint Genome Institute"/>
            <person name="Benucci G.M."/>
            <person name="Marozzi G."/>
            <person name="Antonielli L."/>
            <person name="Sanchez S."/>
            <person name="Marco P."/>
            <person name="Wang X."/>
            <person name="Falini L.B."/>
            <person name="Barry K."/>
            <person name="Haridas S."/>
            <person name="Lipzen A."/>
            <person name="Labutti K."/>
            <person name="Grigoriev I.V."/>
            <person name="Murat C."/>
            <person name="Martin F."/>
            <person name="Albertini E."/>
            <person name="Donnini D."/>
            <person name="Bonito G."/>
        </authorList>
    </citation>
    <scope>NUCLEOTIDE SEQUENCE [LARGE SCALE GENOMIC DNA]</scope>
    <source>
        <strain evidence="1 2">Sb_GMNB300</strain>
    </source>
</reference>
<dbReference type="InParanoid" id="A0A5J5EI98"/>
<comment type="caution">
    <text evidence="1">The sequence shown here is derived from an EMBL/GenBank/DDBJ whole genome shotgun (WGS) entry which is preliminary data.</text>
</comment>
<dbReference type="PANTHER" id="PTHR30613:SF1">
    <property type="entry name" value="DUF1479 DOMAIN PROTEIN (AFU_ORTHOLOGUE AFUA_5G09280)"/>
    <property type="match status" value="1"/>
</dbReference>
<dbReference type="InterPro" id="IPR010856">
    <property type="entry name" value="Gig2-like"/>
</dbReference>
<dbReference type="SUPFAM" id="SSF51197">
    <property type="entry name" value="Clavaminate synthase-like"/>
    <property type="match status" value="1"/>
</dbReference>
<sequence>MSSARLLRPRALQALTTTTTTTTAGRNIGSMAATNAGIQKAMGDISSVFPSLSGVKIPPLPTRFAAIKSQLIGHNKTALEHSWRRLLPALSSRIDEIHHTGPSIIPSIPFTALSQPLSPSTLAAIKKAGAVHIRQVLPPSLALSLKSATQSYIDANSPRVRAFPKDSPAVYELYWSPPQVAARSHPNLLSTQRWLQNLWHSSSPSTKISTTHTLTYADRLRIRLPGDAGFALGPHVDGGSLERWEDPTYSRVYSKVWRGAWEEYDPFDAAHRVDARMDLYNGAGACAMFRMFQGWLSLSSTGPGEGTLKLFPALKEATAYWLMRPFMNADGRVEEPAQARFEGAAMGACQELSEELHPHLRLAEGMVSIPRVEPGDYVAWHCDTIHSVDREHKGVSDASVFYIPTTPLTKSNAEYLKRQKEAALTGGVPPDFPGAGQPGVGEAGFEGCVQWEKEAASGREMGMGTKGWEVMEGMAEGEKEAVREANQAMGW</sequence>
<evidence type="ECO:0000313" key="2">
    <source>
        <dbReference type="Proteomes" id="UP000326924"/>
    </source>
</evidence>
<name>A0A5J5EI98_9PEZI</name>
<proteinExistence type="predicted"/>
<dbReference type="Proteomes" id="UP000326924">
    <property type="component" value="Unassembled WGS sequence"/>
</dbReference>
<organism evidence="1 2">
    <name type="scientific">Sphaerosporella brunnea</name>
    <dbReference type="NCBI Taxonomy" id="1250544"/>
    <lineage>
        <taxon>Eukaryota</taxon>
        <taxon>Fungi</taxon>
        <taxon>Dikarya</taxon>
        <taxon>Ascomycota</taxon>
        <taxon>Pezizomycotina</taxon>
        <taxon>Pezizomycetes</taxon>
        <taxon>Pezizales</taxon>
        <taxon>Pyronemataceae</taxon>
        <taxon>Sphaerosporella</taxon>
    </lineage>
</organism>
<keyword evidence="2" id="KW-1185">Reference proteome</keyword>
<dbReference type="Gene3D" id="2.60.120.330">
    <property type="entry name" value="B-lactam Antibiotic, Isopenicillin N Synthase, Chain"/>
    <property type="match status" value="1"/>
</dbReference>
<dbReference type="PANTHER" id="PTHR30613">
    <property type="entry name" value="UNCHARACTERIZED PROTEIN YBIU-RELATED"/>
    <property type="match status" value="1"/>
</dbReference>
<evidence type="ECO:0008006" key="3">
    <source>
        <dbReference type="Google" id="ProtNLM"/>
    </source>
</evidence>
<dbReference type="Pfam" id="PF07350">
    <property type="entry name" value="Gig2-like"/>
    <property type="match status" value="1"/>
</dbReference>
<dbReference type="EMBL" id="VXIS01000296">
    <property type="protein sequence ID" value="KAA8894974.1"/>
    <property type="molecule type" value="Genomic_DNA"/>
</dbReference>
<dbReference type="AlphaFoldDB" id="A0A5J5EI98"/>
<accession>A0A5J5EI98</accession>
<dbReference type="OrthoDB" id="8249012at2759"/>
<dbReference type="InterPro" id="IPR027443">
    <property type="entry name" value="IPNS-like_sf"/>
</dbReference>